<protein>
    <submittedName>
        <fullName evidence="2">T9SS type A sorting domain-containing protein</fullName>
    </submittedName>
</protein>
<feature type="domain" description="Secretion system C-terminal sorting" evidence="1">
    <location>
        <begin position="1684"/>
        <end position="1759"/>
    </location>
</feature>
<dbReference type="RefSeq" id="WP_323257604.1">
    <property type="nucleotide sequence ID" value="NZ_JAYGIM010000005.1"/>
</dbReference>
<dbReference type="Proteomes" id="UP001302222">
    <property type="component" value="Unassembled WGS sequence"/>
</dbReference>
<comment type="caution">
    <text evidence="2">The sequence shown here is derived from an EMBL/GenBank/DDBJ whole genome shotgun (WGS) entry which is preliminary data.</text>
</comment>
<sequence>MKHFYLLITLLFCINYTLFSQEISSNAPICLGDGLSFKVSRGKTFLWKGPNGFISNVQYPVIAKTTLENAGNYSVTIDGTTTLSIDVKIGKILTDKMYAYNSIYKNQIDFKAFANSSIDRQNYHLFKYYWNGPNNFTSNLQNPSINNFDKNAQGVYKVLIRDEFGCSSIPSTEVKFSKPDCPFQVGISLKVNGSVRYFFNNSENYSSDIFICQGSYAEFELDTSYLKNAKIKWYKDDLEINNFKETNFKTSENGVYHAVISTNTCEYKTQKLNLKNNSTPVIEISKNQTTICKQGGDDVTLISSISSFYANRLSYQWLKNDEIIEGATSHVHTTKEEGEYRLYLKADNCFVTTEPIKVVKSDKIQSKLIFSRDSDLNEYKELSLCSDKLNAFNLIGSGDGFKELSKDGLTIYSSQNNFRLSPFESSPYSPGTYILKVTQGNCVSKDSVKFSYGTMKNIPISFERVINNCSSFFNVQLSTLTLVPNRSNFTWYKNGVEYKNDYHLYPSSTGDYQLKYHDSQTGCTGESKIITIDNIYGKKIFSVNSPKGVKICKGNSYLLKLNRCYYYDNDAAVWKKDGKIILTKKCEVQVNESGKYWYEFKNDDCVYYSDTINVQVEDLVTPTITTSCLTDNKLTLVSSSIDSLKYIWFKNKEVVKNANTNTFYVDESGSYQLLKIKNGCVFPSNELIVDVFENEPQKKLSLCLDDTLKLYSSHQFASFLWVGPNNFTTTNPNPIIPKVTSAMAGTYTFTGFTQNGCKFTSQTEVKINTIQYSISLPQEITACKGSTIKLPEFSSNPSNASYNYARWEGPNNFNTTFNGDNPTLYNIVDSNSGLYKLTVYYTNNCLLKTSTNLKVSSTNDCKSISIGDIERYKSKVSCVNSIIEIPFTTTGQFPQGTKFKVISNNTILAEGLSSPLKLKIPDVYYSMTFKIVSDDNISSVSESIGVQGHYTPYLTSPLGYNSHANEIINACDSLTLYYSDYIGYKKVQWLLDGQILNNSQLNTLQATKAGTYKVKVETTEGCTGESNEIKIKLGSIYKPEIAGQTVFYCGQKSINLHSYSRKDSTKAYTFTWGKNGTNIVNESSSNLNVYEDGKYTVSFQQGSCTATSDTFFIAKSRNNKLPISIYSDGNITCTNPSTYLYCKTSIAKQKEWKLQWLKDGIAIGNNDTSSIKINDAGVYSLKAVNGTCEGVSNEIRINKIANDNIKLFYSSKEWCEGTKMSIDLYKNVSTSYFDLKTQKVIQGIIQPTEWYRDNKLINEVNTLIDSSKYYADFEYFKDTDLITTFIGREYYIYSTLNHQTPGKYHAVYTIKYDNGTECKAISDTASISFSKNVLINTNSVDPTLNVIPIVACKDTITFTSSPSSVFYDQTPIQYTWKKDGNIFKSLSKSDSTDRISTNQDGNYVLETLYQNGCKSITPPYKITLRKLNTTIYTNQSSICEGEKTAINGYINTTDTTKIQYQWIKDGKDLAFSKSLAQIQVSESGVYQLKASQGKCEGVSSTINLNFVKIPTSISPKDSITFCDNSTVELIASNETGLKYQWELNNAGIKDANVSTFKTNNSGIYRALLRKGECWDYSEKVKTIALPTILPKATLTGDQSIDYDKETKISVSLNSYAPWTLTFSDGQIFTATTSPFEVNVKPLSTTTYTLSEVKNICGIGTTEGSAKIEVIILANDIEKDINVEVYPVPTAEICNWKVSTDKPEKVYLTLYDVSGKNILEQTSEDRSQNHSGVIDLSTINAGTYFLKIDVGNKNITRKIIKY</sequence>
<keyword evidence="3" id="KW-1185">Reference proteome</keyword>
<dbReference type="NCBIfam" id="TIGR04183">
    <property type="entry name" value="Por_Secre_tail"/>
    <property type="match status" value="1"/>
</dbReference>
<reference evidence="2 3" key="1">
    <citation type="submission" date="2023-12" db="EMBL/GenBank/DDBJ databases">
        <title>Novel species of the genus Arcicella isolated from rivers.</title>
        <authorList>
            <person name="Lu H."/>
        </authorList>
    </citation>
    <scope>NUCLEOTIDE SEQUENCE [LARGE SCALE GENOMIC DNA]</scope>
    <source>
        <strain evidence="2 3">DC25W</strain>
    </source>
</reference>
<dbReference type="EMBL" id="JAYGIM010000005">
    <property type="protein sequence ID" value="MEA5426442.1"/>
    <property type="molecule type" value="Genomic_DNA"/>
</dbReference>
<organism evidence="2 3">
    <name type="scientific">Arcicella lustrica</name>
    <dbReference type="NCBI Taxonomy" id="2984196"/>
    <lineage>
        <taxon>Bacteria</taxon>
        <taxon>Pseudomonadati</taxon>
        <taxon>Bacteroidota</taxon>
        <taxon>Cytophagia</taxon>
        <taxon>Cytophagales</taxon>
        <taxon>Flectobacillaceae</taxon>
        <taxon>Arcicella</taxon>
    </lineage>
</organism>
<evidence type="ECO:0000313" key="3">
    <source>
        <dbReference type="Proteomes" id="UP001302222"/>
    </source>
</evidence>
<proteinExistence type="predicted"/>
<dbReference type="InterPro" id="IPR013783">
    <property type="entry name" value="Ig-like_fold"/>
</dbReference>
<gene>
    <name evidence="2" type="ORF">VB798_07670</name>
</gene>
<accession>A0ABU5SGM5</accession>
<name>A0ABU5SGM5_9BACT</name>
<dbReference type="Pfam" id="PF18962">
    <property type="entry name" value="Por_Secre_tail"/>
    <property type="match status" value="1"/>
</dbReference>
<dbReference type="Gene3D" id="2.60.40.10">
    <property type="entry name" value="Immunoglobulins"/>
    <property type="match status" value="4"/>
</dbReference>
<evidence type="ECO:0000313" key="2">
    <source>
        <dbReference type="EMBL" id="MEA5426442.1"/>
    </source>
</evidence>
<dbReference type="InterPro" id="IPR026444">
    <property type="entry name" value="Secre_tail"/>
</dbReference>
<evidence type="ECO:0000259" key="1">
    <source>
        <dbReference type="Pfam" id="PF18962"/>
    </source>
</evidence>